<keyword evidence="8 9" id="KW-0472">Membrane</keyword>
<dbReference type="Pfam" id="PF01545">
    <property type="entry name" value="Cation_efflux"/>
    <property type="match status" value="1"/>
</dbReference>
<comment type="caution">
    <text evidence="12">The sequence shown here is derived from an EMBL/GenBank/DDBJ whole genome shotgun (WGS) entry which is preliminary data.</text>
</comment>
<keyword evidence="13" id="KW-1185">Reference proteome</keyword>
<evidence type="ECO:0000256" key="3">
    <source>
        <dbReference type="ARBA" id="ARBA00022448"/>
    </source>
</evidence>
<reference evidence="12 13" key="1">
    <citation type="submission" date="2022-09" db="EMBL/GenBank/DDBJ databases">
        <title>New species of Phenylobacterium.</title>
        <authorList>
            <person name="Mieszkin S."/>
        </authorList>
    </citation>
    <scope>NUCLEOTIDE SEQUENCE [LARGE SCALE GENOMIC DNA]</scope>
    <source>
        <strain evidence="12 13">HK31-G</strain>
    </source>
</reference>
<keyword evidence="4 9" id="KW-0812">Transmembrane</keyword>
<keyword evidence="3" id="KW-0813">Transport</keyword>
<dbReference type="PANTHER" id="PTHR11562">
    <property type="entry name" value="CATION EFFLUX PROTEIN/ ZINC TRANSPORTER"/>
    <property type="match status" value="1"/>
</dbReference>
<dbReference type="EMBL" id="JAOTJD010000017">
    <property type="protein sequence ID" value="MFD3264400.1"/>
    <property type="molecule type" value="Genomic_DNA"/>
</dbReference>
<evidence type="ECO:0000256" key="9">
    <source>
        <dbReference type="SAM" id="Phobius"/>
    </source>
</evidence>
<dbReference type="InterPro" id="IPR058533">
    <property type="entry name" value="Cation_efflux_TM"/>
</dbReference>
<evidence type="ECO:0000256" key="4">
    <source>
        <dbReference type="ARBA" id="ARBA00022692"/>
    </source>
</evidence>
<evidence type="ECO:0000256" key="5">
    <source>
        <dbReference type="ARBA" id="ARBA00022906"/>
    </source>
</evidence>
<organism evidence="12 13">
    <name type="scientific">Phenylobacterium ferrooxidans</name>
    <dbReference type="NCBI Taxonomy" id="2982689"/>
    <lineage>
        <taxon>Bacteria</taxon>
        <taxon>Pseudomonadati</taxon>
        <taxon>Pseudomonadota</taxon>
        <taxon>Alphaproteobacteria</taxon>
        <taxon>Caulobacterales</taxon>
        <taxon>Caulobacteraceae</taxon>
        <taxon>Phenylobacterium</taxon>
    </lineage>
</organism>
<keyword evidence="5" id="KW-0862">Zinc</keyword>
<evidence type="ECO:0000256" key="6">
    <source>
        <dbReference type="ARBA" id="ARBA00022989"/>
    </source>
</evidence>
<evidence type="ECO:0000256" key="2">
    <source>
        <dbReference type="ARBA" id="ARBA00008873"/>
    </source>
</evidence>
<comment type="similarity">
    <text evidence="2">Belongs to the cation diffusion facilitator (CDF) transporter (TC 2.A.4) family. SLC30A subfamily.</text>
</comment>
<keyword evidence="7" id="KW-0406">Ion transport</keyword>
<gene>
    <name evidence="12" type="ORF">OCL97_10575</name>
</gene>
<dbReference type="Proteomes" id="UP001598130">
    <property type="component" value="Unassembled WGS sequence"/>
</dbReference>
<evidence type="ECO:0000313" key="13">
    <source>
        <dbReference type="Proteomes" id="UP001598130"/>
    </source>
</evidence>
<dbReference type="Gene3D" id="1.20.1510.10">
    <property type="entry name" value="Cation efflux protein transmembrane domain"/>
    <property type="match status" value="1"/>
</dbReference>
<sequence length="194" mass="20772">MALAALRKTIAETPGVALVIDVATALMVRVGAKHSINIKAAFLHNVSDALASVGVIVAGTLILSFDLYIADLVVTLIIAAYVLYQGFSLLPRTVRLLMGATPDDLDFDGVVAAIRGVEGVRDVYHVHIWHLGEHARALEAHVEPHGASIAEFADAKARIRAMLARDFRVKHATLEACAPGEHPRAEPLQTPHDA</sequence>
<evidence type="ECO:0000259" key="11">
    <source>
        <dbReference type="Pfam" id="PF16916"/>
    </source>
</evidence>
<name>A0ABW6CMV0_9CAUL</name>
<dbReference type="InterPro" id="IPR036837">
    <property type="entry name" value="Cation_efflux_CTD_sf"/>
</dbReference>
<dbReference type="RefSeq" id="WP_377370031.1">
    <property type="nucleotide sequence ID" value="NZ_JAOTJD010000017.1"/>
</dbReference>
<dbReference type="PANTHER" id="PTHR11562:SF17">
    <property type="entry name" value="RE54080P-RELATED"/>
    <property type="match status" value="1"/>
</dbReference>
<keyword evidence="6 9" id="KW-1133">Transmembrane helix</keyword>
<feature type="domain" description="Cation efflux protein transmembrane" evidence="10">
    <location>
        <begin position="15"/>
        <end position="98"/>
    </location>
</feature>
<dbReference type="InterPro" id="IPR002524">
    <property type="entry name" value="Cation_efflux"/>
</dbReference>
<dbReference type="Pfam" id="PF16916">
    <property type="entry name" value="ZT_dimer"/>
    <property type="match status" value="1"/>
</dbReference>
<dbReference type="InterPro" id="IPR027470">
    <property type="entry name" value="Cation_efflux_CTD"/>
</dbReference>
<dbReference type="InterPro" id="IPR027469">
    <property type="entry name" value="Cation_efflux_TMD_sf"/>
</dbReference>
<evidence type="ECO:0000256" key="1">
    <source>
        <dbReference type="ARBA" id="ARBA00004141"/>
    </source>
</evidence>
<dbReference type="InterPro" id="IPR050681">
    <property type="entry name" value="CDF/SLC30A"/>
</dbReference>
<evidence type="ECO:0000256" key="8">
    <source>
        <dbReference type="ARBA" id="ARBA00023136"/>
    </source>
</evidence>
<dbReference type="NCBIfam" id="TIGR01297">
    <property type="entry name" value="CDF"/>
    <property type="match status" value="1"/>
</dbReference>
<evidence type="ECO:0000256" key="7">
    <source>
        <dbReference type="ARBA" id="ARBA00023065"/>
    </source>
</evidence>
<accession>A0ABW6CMV0</accession>
<keyword evidence="5" id="KW-0864">Zinc transport</keyword>
<dbReference type="SUPFAM" id="SSF161111">
    <property type="entry name" value="Cation efflux protein transmembrane domain-like"/>
    <property type="match status" value="1"/>
</dbReference>
<evidence type="ECO:0000259" key="10">
    <source>
        <dbReference type="Pfam" id="PF01545"/>
    </source>
</evidence>
<evidence type="ECO:0000313" key="12">
    <source>
        <dbReference type="EMBL" id="MFD3264400.1"/>
    </source>
</evidence>
<dbReference type="SUPFAM" id="SSF160240">
    <property type="entry name" value="Cation efflux protein cytoplasmic domain-like"/>
    <property type="match status" value="1"/>
</dbReference>
<feature type="transmembrane region" description="Helical" evidence="9">
    <location>
        <begin position="42"/>
        <end position="62"/>
    </location>
</feature>
<comment type="subcellular location">
    <subcellularLocation>
        <location evidence="1">Membrane</location>
        <topology evidence="1">Multi-pass membrane protein</topology>
    </subcellularLocation>
</comment>
<feature type="domain" description="Cation efflux protein cytoplasmic" evidence="11">
    <location>
        <begin position="102"/>
        <end position="174"/>
    </location>
</feature>
<proteinExistence type="inferred from homology"/>
<protein>
    <submittedName>
        <fullName evidence="12">Cation diffusion facilitator family transporter</fullName>
    </submittedName>
</protein>
<feature type="transmembrane region" description="Helical" evidence="9">
    <location>
        <begin position="68"/>
        <end position="90"/>
    </location>
</feature>